<keyword evidence="5 8" id="KW-1133">Transmembrane helix</keyword>
<accession>A0A1Z5HR13</accession>
<comment type="caution">
    <text evidence="9">The sequence shown here is derived from an EMBL/GenBank/DDBJ whole genome shotgun (WGS) entry which is preliminary data.</text>
</comment>
<dbReference type="RefSeq" id="WP_088553231.1">
    <property type="nucleotide sequence ID" value="NZ_BDGJ01000032.1"/>
</dbReference>
<evidence type="ECO:0000313" key="9">
    <source>
        <dbReference type="EMBL" id="GAW91745.1"/>
    </source>
</evidence>
<dbReference type="EMBL" id="BDGJ01000032">
    <property type="protein sequence ID" value="GAW91745.1"/>
    <property type="molecule type" value="Genomic_DNA"/>
</dbReference>
<evidence type="ECO:0000256" key="7">
    <source>
        <dbReference type="ARBA" id="ARBA00031174"/>
    </source>
</evidence>
<feature type="transmembrane region" description="Helical" evidence="8">
    <location>
        <begin position="237"/>
        <end position="255"/>
    </location>
</feature>
<feature type="transmembrane region" description="Helical" evidence="8">
    <location>
        <begin position="276"/>
        <end position="295"/>
    </location>
</feature>
<evidence type="ECO:0000313" key="10">
    <source>
        <dbReference type="Proteomes" id="UP000197032"/>
    </source>
</evidence>
<evidence type="ECO:0000256" key="4">
    <source>
        <dbReference type="ARBA" id="ARBA00022692"/>
    </source>
</evidence>
<feature type="transmembrane region" description="Helical" evidence="8">
    <location>
        <begin position="332"/>
        <end position="351"/>
    </location>
</feature>
<feature type="transmembrane region" description="Helical" evidence="8">
    <location>
        <begin position="186"/>
        <end position="209"/>
    </location>
</feature>
<feature type="transmembrane region" description="Helical" evidence="8">
    <location>
        <begin position="50"/>
        <end position="78"/>
    </location>
</feature>
<feature type="transmembrane region" description="Helical" evidence="8">
    <location>
        <begin position="394"/>
        <end position="412"/>
    </location>
</feature>
<feature type="transmembrane region" description="Helical" evidence="8">
    <location>
        <begin position="424"/>
        <end position="448"/>
    </location>
</feature>
<keyword evidence="6 8" id="KW-0472">Membrane</keyword>
<evidence type="ECO:0000256" key="6">
    <source>
        <dbReference type="ARBA" id="ARBA00023136"/>
    </source>
</evidence>
<keyword evidence="10" id="KW-1185">Reference proteome</keyword>
<feature type="transmembrane region" description="Helical" evidence="8">
    <location>
        <begin position="460"/>
        <end position="483"/>
    </location>
</feature>
<comment type="similarity">
    <text evidence="2">Belongs to the SLC13A/DASS transporter (TC 2.A.47) family. NADC subfamily.</text>
</comment>
<dbReference type="PANTHER" id="PTHR10283:SF82">
    <property type="entry name" value="SOLUTE CARRIER FAMILY 13 MEMBER 2"/>
    <property type="match status" value="1"/>
</dbReference>
<evidence type="ECO:0000256" key="2">
    <source>
        <dbReference type="ARBA" id="ARBA00006772"/>
    </source>
</evidence>
<evidence type="ECO:0000256" key="5">
    <source>
        <dbReference type="ARBA" id="ARBA00022989"/>
    </source>
</evidence>
<feature type="transmembrane region" description="Helical" evidence="8">
    <location>
        <begin position="98"/>
        <end position="117"/>
    </location>
</feature>
<gene>
    <name evidence="9" type="ORF">KKC1_09060</name>
</gene>
<comment type="subcellular location">
    <subcellularLocation>
        <location evidence="1">Membrane</location>
        <topology evidence="1">Multi-pass membrane protein</topology>
    </subcellularLocation>
</comment>
<organism evidence="9 10">
    <name type="scientific">Calderihabitans maritimus</name>
    <dbReference type="NCBI Taxonomy" id="1246530"/>
    <lineage>
        <taxon>Bacteria</taxon>
        <taxon>Bacillati</taxon>
        <taxon>Bacillota</taxon>
        <taxon>Clostridia</taxon>
        <taxon>Neomoorellales</taxon>
        <taxon>Calderihabitantaceae</taxon>
        <taxon>Calderihabitans</taxon>
    </lineage>
</organism>
<evidence type="ECO:0000256" key="8">
    <source>
        <dbReference type="SAM" id="Phobius"/>
    </source>
</evidence>
<dbReference type="InterPro" id="IPR001898">
    <property type="entry name" value="SLC13A/DASS"/>
</dbReference>
<dbReference type="OrthoDB" id="9156049at2"/>
<evidence type="ECO:0000256" key="3">
    <source>
        <dbReference type="ARBA" id="ARBA00020150"/>
    </source>
</evidence>
<feature type="transmembrane region" description="Helical" evidence="8">
    <location>
        <begin position="21"/>
        <end position="38"/>
    </location>
</feature>
<protein>
    <recommendedName>
        <fullName evidence="3">Sodium-dependent dicarboxylate transporter SdcS</fullName>
    </recommendedName>
    <alternativeName>
        <fullName evidence="7">Na(+)/dicarboxylate symporter</fullName>
    </alternativeName>
</protein>
<feature type="transmembrane region" description="Helical" evidence="8">
    <location>
        <begin position="301"/>
        <end position="320"/>
    </location>
</feature>
<dbReference type="Pfam" id="PF00939">
    <property type="entry name" value="Na_sulph_symp"/>
    <property type="match status" value="1"/>
</dbReference>
<dbReference type="AlphaFoldDB" id="A0A1Z5HR13"/>
<dbReference type="GO" id="GO:0008514">
    <property type="term" value="F:organic anion transmembrane transporter activity"/>
    <property type="evidence" value="ECO:0007669"/>
    <property type="project" value="UniProtKB-ARBA"/>
</dbReference>
<name>A0A1Z5HR13_9FIRM</name>
<dbReference type="PANTHER" id="PTHR10283">
    <property type="entry name" value="SOLUTE CARRIER FAMILY 13 MEMBER"/>
    <property type="match status" value="1"/>
</dbReference>
<dbReference type="Proteomes" id="UP000197032">
    <property type="component" value="Unassembled WGS sequence"/>
</dbReference>
<dbReference type="GO" id="GO:1905039">
    <property type="term" value="P:carboxylic acid transmembrane transport"/>
    <property type="evidence" value="ECO:0007669"/>
    <property type="project" value="UniProtKB-ARBA"/>
</dbReference>
<keyword evidence="4 8" id="KW-0812">Transmembrane</keyword>
<dbReference type="GO" id="GO:0005886">
    <property type="term" value="C:plasma membrane"/>
    <property type="evidence" value="ECO:0007669"/>
    <property type="project" value="TreeGrafter"/>
</dbReference>
<proteinExistence type="inferred from homology"/>
<reference evidence="10" key="1">
    <citation type="journal article" date="2017" name="Appl. Environ. Microbiol.">
        <title>Genomic Analysis of Calderihabitans maritimus KKC1, a Thermophilic, Hydrogenogenic, Carboxydotrophic Bacterium Isolated from Marine Sediment.</title>
        <authorList>
            <person name="Omae K."/>
            <person name="Yoneda Y."/>
            <person name="Fukuyama Y."/>
            <person name="Yoshida T."/>
            <person name="Sako Y."/>
        </authorList>
    </citation>
    <scope>NUCLEOTIDE SEQUENCE [LARGE SCALE GENOMIC DNA]</scope>
    <source>
        <strain evidence="10">KKC1</strain>
    </source>
</reference>
<feature type="transmembrane region" description="Helical" evidence="8">
    <location>
        <begin position="137"/>
        <end position="165"/>
    </location>
</feature>
<evidence type="ECO:0000256" key="1">
    <source>
        <dbReference type="ARBA" id="ARBA00004141"/>
    </source>
</evidence>
<feature type="transmembrane region" description="Helical" evidence="8">
    <location>
        <begin position="371"/>
        <end position="387"/>
    </location>
</feature>
<sequence length="489" mass="53928">MSTEIVSVKKQEVFDLDKKKLLSLIIAFVIMLGLHFAPELPGLSSQGQSVLAVFLWFMIVMISGSLHRFVVGFAAPLFITILTDFKVAEAFSAFTGKAFFLAIGAFVYAGIMVATPLGKRIAIGITDLFRSIRVPRILLGLCVADFCISGFLPTVAETGLLLPLAKGFSGLTRGKEHLPEVKRINNGLFLLVCGLMPLFTSLLILTAHFPNILMAGFMEKAGITITWMDWLKLNLPLWGLMPVAYFYTIWYFKLWKVEIPGANEELPRMKKELGKITWPEKWALMSLGICLFLWITEKSLHNINTGMVAILLVFLVFLPFGKIKFETIAPHIMWDVWILLGGAISLGTALYKSGAVKWMVDLILSPMESKIIGLPPILILLIVVIGTQIARAGIVSAAAMGAMFIPLTMAMAPELGFNVLPFTLIVVNCLSYSFFLPMSITAFFIAWGASDMSMGEVIKFGTPLSIICNLYVIISLSIWLPIIGYPLTI</sequence>